<keyword evidence="3" id="KW-1185">Reference proteome</keyword>
<evidence type="ECO:0000313" key="2">
    <source>
        <dbReference type="EMBL" id="KAG6494431.1"/>
    </source>
</evidence>
<proteinExistence type="predicted"/>
<name>A0A8J5KNI4_ZINOF</name>
<dbReference type="AlphaFoldDB" id="A0A8J5KNI4"/>
<feature type="region of interest" description="Disordered" evidence="1">
    <location>
        <begin position="62"/>
        <end position="107"/>
    </location>
</feature>
<dbReference type="PANTHER" id="PTHR33730">
    <property type="entry name" value="OS05G0542732 PROTEIN-RELATED"/>
    <property type="match status" value="1"/>
</dbReference>
<protein>
    <submittedName>
        <fullName evidence="2">Uncharacterized protein</fullName>
    </submittedName>
</protein>
<evidence type="ECO:0000256" key="1">
    <source>
        <dbReference type="SAM" id="MobiDB-lite"/>
    </source>
</evidence>
<dbReference type="EMBL" id="JACMSC010000013">
    <property type="protein sequence ID" value="KAG6494431.1"/>
    <property type="molecule type" value="Genomic_DNA"/>
</dbReference>
<sequence>MTLRHRGGPSVSGNDSGQWTARRRPVVQRSAVTFRRSGSSGLVWGERFLSDDEACGGGVCELRRSQSVGSTPDRRSRGEGGSGEGRRQAFRAAEVPPAADPPSPDVRGCDMLCGIFGTARHGRRSKPRRR</sequence>
<feature type="region of interest" description="Disordered" evidence="1">
    <location>
        <begin position="1"/>
        <end position="35"/>
    </location>
</feature>
<reference evidence="2 3" key="1">
    <citation type="submission" date="2020-08" db="EMBL/GenBank/DDBJ databases">
        <title>Plant Genome Project.</title>
        <authorList>
            <person name="Zhang R.-G."/>
        </authorList>
    </citation>
    <scope>NUCLEOTIDE SEQUENCE [LARGE SCALE GENOMIC DNA]</scope>
    <source>
        <tissue evidence="2">Rhizome</tissue>
    </source>
</reference>
<dbReference type="InterPro" id="IPR031421">
    <property type="entry name" value="DUF4666"/>
</dbReference>
<dbReference type="Proteomes" id="UP000734854">
    <property type="component" value="Unassembled WGS sequence"/>
</dbReference>
<comment type="caution">
    <text evidence="2">The sequence shown here is derived from an EMBL/GenBank/DDBJ whole genome shotgun (WGS) entry which is preliminary data.</text>
</comment>
<dbReference type="Pfam" id="PF15697">
    <property type="entry name" value="DUF4666"/>
    <property type="match status" value="1"/>
</dbReference>
<gene>
    <name evidence="2" type="ORF">ZIOFF_049456</name>
</gene>
<accession>A0A8J5KNI4</accession>
<evidence type="ECO:0000313" key="3">
    <source>
        <dbReference type="Proteomes" id="UP000734854"/>
    </source>
</evidence>
<organism evidence="2 3">
    <name type="scientific">Zingiber officinale</name>
    <name type="common">Ginger</name>
    <name type="synonym">Amomum zingiber</name>
    <dbReference type="NCBI Taxonomy" id="94328"/>
    <lineage>
        <taxon>Eukaryota</taxon>
        <taxon>Viridiplantae</taxon>
        <taxon>Streptophyta</taxon>
        <taxon>Embryophyta</taxon>
        <taxon>Tracheophyta</taxon>
        <taxon>Spermatophyta</taxon>
        <taxon>Magnoliopsida</taxon>
        <taxon>Liliopsida</taxon>
        <taxon>Zingiberales</taxon>
        <taxon>Zingiberaceae</taxon>
        <taxon>Zingiber</taxon>
    </lineage>
</organism>
<dbReference type="PANTHER" id="PTHR33730:SF16">
    <property type="entry name" value="OS01G0174100 PROTEIN"/>
    <property type="match status" value="1"/>
</dbReference>